<evidence type="ECO:0000313" key="2">
    <source>
        <dbReference type="Proteomes" id="UP000243217"/>
    </source>
</evidence>
<dbReference type="OrthoDB" id="10250120at2759"/>
<organism evidence="1 2">
    <name type="scientific">Thraustotheca clavata</name>
    <dbReference type="NCBI Taxonomy" id="74557"/>
    <lineage>
        <taxon>Eukaryota</taxon>
        <taxon>Sar</taxon>
        <taxon>Stramenopiles</taxon>
        <taxon>Oomycota</taxon>
        <taxon>Saprolegniomycetes</taxon>
        <taxon>Saprolegniales</taxon>
        <taxon>Achlyaceae</taxon>
        <taxon>Thraustotheca</taxon>
    </lineage>
</organism>
<dbReference type="InterPro" id="IPR005024">
    <property type="entry name" value="Snf7_fam"/>
</dbReference>
<sequence length="446" mass="50718">MVALYSSSVLTDEALAEIWVSAIHWSLGGFQYQSNGNEVPVWKPTVFIQRNELPYRFERHGIEPVPIVFDHILDVLVSKKEAITVAQFMEMCQRKSMLKWIVNTTMTTPLRWGMKSLWNALVGANSHSQHSIPYLSMPVLAALSSHVSGYVLQHHEVFDYTFCLGHTDCLEHEYSFLSLCRSASSTASCHVRRFLEELPPEELQWIAIHLVYTKKAAMTQSAIKFFGKDAKSIEVNECDNTMLLLNHTISKIEKALTTLQTEINTMQIKAIDSKKRGATKEAINFWRHVKLMQTELENRQNALLNLISTKHKLRTMHVNAWTVEGYKLATESLRITRDTLHLSVESVEEALSSWNEVVEEQTQIEEILSKDTMNSVDEEALKLELLSLSEPSESSVEVKEEEITLLPVAMQTEPVKATNEVTNKGTIEATYEATSSKKEKQIMMSK</sequence>
<dbReference type="GO" id="GO:0007034">
    <property type="term" value="P:vacuolar transport"/>
    <property type="evidence" value="ECO:0007669"/>
    <property type="project" value="InterPro"/>
</dbReference>
<dbReference type="AlphaFoldDB" id="A0A1W0AC25"/>
<dbReference type="Proteomes" id="UP000243217">
    <property type="component" value="Unassembled WGS sequence"/>
</dbReference>
<proteinExistence type="predicted"/>
<dbReference type="Pfam" id="PF03357">
    <property type="entry name" value="Snf7"/>
    <property type="match status" value="1"/>
</dbReference>
<dbReference type="STRING" id="74557.A0A1W0AC25"/>
<keyword evidence="2" id="KW-1185">Reference proteome</keyword>
<protein>
    <submittedName>
        <fullName evidence="1">Uncharacterized protein</fullName>
    </submittedName>
</protein>
<accession>A0A1W0AC25</accession>
<evidence type="ECO:0000313" key="1">
    <source>
        <dbReference type="EMBL" id="OQS07836.1"/>
    </source>
</evidence>
<comment type="caution">
    <text evidence="1">The sequence shown here is derived from an EMBL/GenBank/DDBJ whole genome shotgun (WGS) entry which is preliminary data.</text>
</comment>
<gene>
    <name evidence="1" type="ORF">THRCLA_00171</name>
</gene>
<reference evidence="1 2" key="1">
    <citation type="journal article" date="2014" name="Genome Biol. Evol.">
        <title>The secreted proteins of Achlya hypogyna and Thraustotheca clavata identify the ancestral oomycete secretome and reveal gene acquisitions by horizontal gene transfer.</title>
        <authorList>
            <person name="Misner I."/>
            <person name="Blouin N."/>
            <person name="Leonard G."/>
            <person name="Richards T.A."/>
            <person name="Lane C.E."/>
        </authorList>
    </citation>
    <scope>NUCLEOTIDE SEQUENCE [LARGE SCALE GENOMIC DNA]</scope>
    <source>
        <strain evidence="1 2">ATCC 34112</strain>
    </source>
</reference>
<name>A0A1W0AC25_9STRA</name>
<dbReference type="EMBL" id="JNBS01000055">
    <property type="protein sequence ID" value="OQS07836.1"/>
    <property type="molecule type" value="Genomic_DNA"/>
</dbReference>